<name>M4BJK1_HYAAE</name>
<dbReference type="EnsemblProtists" id="HpaT806580">
    <property type="protein sequence ID" value="HpaP806580"/>
    <property type="gene ID" value="HpaG806580"/>
</dbReference>
<protein>
    <submittedName>
        <fullName evidence="1">Uncharacterized protein</fullName>
    </submittedName>
</protein>
<proteinExistence type="predicted"/>
<evidence type="ECO:0000313" key="2">
    <source>
        <dbReference type="Proteomes" id="UP000011713"/>
    </source>
</evidence>
<reference evidence="1" key="2">
    <citation type="submission" date="2015-06" db="UniProtKB">
        <authorList>
            <consortium name="EnsemblProtists"/>
        </authorList>
    </citation>
    <scope>IDENTIFICATION</scope>
    <source>
        <strain evidence="1">Emoy2</strain>
    </source>
</reference>
<organism evidence="1 2">
    <name type="scientific">Hyaloperonospora arabidopsidis (strain Emoy2)</name>
    <name type="common">Downy mildew agent</name>
    <name type="synonym">Peronospora arabidopsidis</name>
    <dbReference type="NCBI Taxonomy" id="559515"/>
    <lineage>
        <taxon>Eukaryota</taxon>
        <taxon>Sar</taxon>
        <taxon>Stramenopiles</taxon>
        <taxon>Oomycota</taxon>
        <taxon>Peronosporomycetes</taxon>
        <taxon>Peronosporales</taxon>
        <taxon>Peronosporaceae</taxon>
        <taxon>Hyaloperonospora</taxon>
    </lineage>
</organism>
<dbReference type="HOGENOM" id="CLU_2228365_0_0_1"/>
<dbReference type="InParanoid" id="M4BJK1"/>
<dbReference type="Proteomes" id="UP000011713">
    <property type="component" value="Unassembled WGS sequence"/>
</dbReference>
<dbReference type="AlphaFoldDB" id="M4BJK1"/>
<dbReference type="EMBL" id="JH598326">
    <property type="status" value="NOT_ANNOTATED_CDS"/>
    <property type="molecule type" value="Genomic_DNA"/>
</dbReference>
<sequence length="106" mass="10862">MALRSHPRILSTRLLNDFDKDDRECFLSTSLSNGSNSDDSGSALSSSCWTCVASTAASPSDSGISGTTSGILFARAGPVDEAFTATITGPVDEVFAATVAGPVDEV</sequence>
<dbReference type="VEuPathDB" id="FungiDB:HpaG806580"/>
<reference evidence="2" key="1">
    <citation type="journal article" date="2010" name="Science">
        <title>Signatures of adaptation to obligate biotrophy in the Hyaloperonospora arabidopsidis genome.</title>
        <authorList>
            <person name="Baxter L."/>
            <person name="Tripathy S."/>
            <person name="Ishaque N."/>
            <person name="Boot N."/>
            <person name="Cabral A."/>
            <person name="Kemen E."/>
            <person name="Thines M."/>
            <person name="Ah-Fong A."/>
            <person name="Anderson R."/>
            <person name="Badejoko W."/>
            <person name="Bittner-Eddy P."/>
            <person name="Boore J.L."/>
            <person name="Chibucos M.C."/>
            <person name="Coates M."/>
            <person name="Dehal P."/>
            <person name="Delehaunty K."/>
            <person name="Dong S."/>
            <person name="Downton P."/>
            <person name="Dumas B."/>
            <person name="Fabro G."/>
            <person name="Fronick C."/>
            <person name="Fuerstenberg S.I."/>
            <person name="Fulton L."/>
            <person name="Gaulin E."/>
            <person name="Govers F."/>
            <person name="Hughes L."/>
            <person name="Humphray S."/>
            <person name="Jiang R.H."/>
            <person name="Judelson H."/>
            <person name="Kamoun S."/>
            <person name="Kyung K."/>
            <person name="Meijer H."/>
            <person name="Minx P."/>
            <person name="Morris P."/>
            <person name="Nelson J."/>
            <person name="Phuntumart V."/>
            <person name="Qutob D."/>
            <person name="Rehmany A."/>
            <person name="Rougon-Cardoso A."/>
            <person name="Ryden P."/>
            <person name="Torto-Alalibo T."/>
            <person name="Studholme D."/>
            <person name="Wang Y."/>
            <person name="Win J."/>
            <person name="Wood J."/>
            <person name="Clifton S.W."/>
            <person name="Rogers J."/>
            <person name="Van den Ackerveken G."/>
            <person name="Jones J.D."/>
            <person name="McDowell J.M."/>
            <person name="Beynon J."/>
            <person name="Tyler B.M."/>
        </authorList>
    </citation>
    <scope>NUCLEOTIDE SEQUENCE [LARGE SCALE GENOMIC DNA]</scope>
    <source>
        <strain evidence="2">Emoy2</strain>
    </source>
</reference>
<evidence type="ECO:0000313" key="1">
    <source>
        <dbReference type="EnsemblProtists" id="HpaP806580"/>
    </source>
</evidence>
<accession>M4BJK1</accession>
<keyword evidence="2" id="KW-1185">Reference proteome</keyword>